<evidence type="ECO:0008006" key="5">
    <source>
        <dbReference type="Google" id="ProtNLM"/>
    </source>
</evidence>
<keyword evidence="4" id="KW-1185">Reference proteome</keyword>
<keyword evidence="2" id="KW-0732">Signal</keyword>
<accession>A0A919J6N5</accession>
<dbReference type="Proteomes" id="UP000598174">
    <property type="component" value="Unassembled WGS sequence"/>
</dbReference>
<keyword evidence="1" id="KW-1133">Transmembrane helix</keyword>
<evidence type="ECO:0000313" key="3">
    <source>
        <dbReference type="EMBL" id="GIE13993.1"/>
    </source>
</evidence>
<evidence type="ECO:0000256" key="2">
    <source>
        <dbReference type="SAM" id="SignalP"/>
    </source>
</evidence>
<reference evidence="3" key="1">
    <citation type="submission" date="2021-01" db="EMBL/GenBank/DDBJ databases">
        <title>Whole genome shotgun sequence of Actinoplanes ferrugineus NBRC 15555.</title>
        <authorList>
            <person name="Komaki H."/>
            <person name="Tamura T."/>
        </authorList>
    </citation>
    <scope>NUCLEOTIDE SEQUENCE</scope>
    <source>
        <strain evidence="3">NBRC 15555</strain>
    </source>
</reference>
<keyword evidence="1" id="KW-0472">Membrane</keyword>
<comment type="caution">
    <text evidence="3">The sequence shown here is derived from an EMBL/GenBank/DDBJ whole genome shotgun (WGS) entry which is preliminary data.</text>
</comment>
<keyword evidence="1" id="KW-0812">Transmembrane</keyword>
<feature type="chain" id="PRO_5037664785" description="LPXTG-motif cell wall-anchored protein" evidence="2">
    <location>
        <begin position="27"/>
        <end position="490"/>
    </location>
</feature>
<organism evidence="3 4">
    <name type="scientific">Paractinoplanes ferrugineus</name>
    <dbReference type="NCBI Taxonomy" id="113564"/>
    <lineage>
        <taxon>Bacteria</taxon>
        <taxon>Bacillati</taxon>
        <taxon>Actinomycetota</taxon>
        <taxon>Actinomycetes</taxon>
        <taxon>Micromonosporales</taxon>
        <taxon>Micromonosporaceae</taxon>
        <taxon>Paractinoplanes</taxon>
    </lineage>
</organism>
<feature type="transmembrane region" description="Helical" evidence="1">
    <location>
        <begin position="462"/>
        <end position="481"/>
    </location>
</feature>
<dbReference type="EMBL" id="BOMM01000051">
    <property type="protein sequence ID" value="GIE13993.1"/>
    <property type="molecule type" value="Genomic_DNA"/>
</dbReference>
<protein>
    <recommendedName>
        <fullName evidence="5">LPXTG-motif cell wall-anchored protein</fullName>
    </recommendedName>
</protein>
<feature type="signal peptide" evidence="2">
    <location>
        <begin position="1"/>
        <end position="26"/>
    </location>
</feature>
<dbReference type="RefSeq" id="WP_203820408.1">
    <property type="nucleotide sequence ID" value="NZ_BAAABP010000001.1"/>
</dbReference>
<evidence type="ECO:0000256" key="1">
    <source>
        <dbReference type="SAM" id="Phobius"/>
    </source>
</evidence>
<sequence>MRLRHFAIPAAIELAALTGLATPAVAAPEQAPTLQIVAPYQVAVIEGKTKSVTATVVNISDTTAKKVAFGFGKVDPAAGLILPDGCTGKVDTACAIGDLAPGASRKFTFKLKPDAATGTDLTSSLALLATGAANVAGAVQPMVVVRAKGGVDLEVADIDDMKLNRGQTADVPVTVRNAGSESVDALGVVLIGEEQVQTLSKYRNCVAESEEGVNTVVCLFEGTFAAGAEFTVPSATPLQVKLASTAGGPFTYTAAAVAVGVNKSAAASLAKKSGPELSLKEAGDEGDYTDVPDDLNDADNTAVFGIKVAASTADSAAIGATFTGAVGDSSTVKVGVRNLGPTAVIPANAKWAQYVEIKFPTGVNITKYDSACQLWLPRDPSTPTDNTWFCLVPSGLGVDRTALFSFTGTLAGTKFTPGYVIVDGGVQDNNLSNDRAEFGINPTAGGEGGGGGLPLTGAPAGWVAAGGALLLIVGAIFFTTARRRRIITKA</sequence>
<dbReference type="AlphaFoldDB" id="A0A919J6N5"/>
<name>A0A919J6N5_9ACTN</name>
<proteinExistence type="predicted"/>
<gene>
    <name evidence="3" type="ORF">Afe05nite_58330</name>
</gene>
<evidence type="ECO:0000313" key="4">
    <source>
        <dbReference type="Proteomes" id="UP000598174"/>
    </source>
</evidence>